<feature type="non-terminal residue" evidence="1">
    <location>
        <position position="145"/>
    </location>
</feature>
<dbReference type="Gene3D" id="1.25.40.10">
    <property type="entry name" value="Tetratricopeptide repeat domain"/>
    <property type="match status" value="1"/>
</dbReference>
<dbReference type="EMBL" id="UINC01109224">
    <property type="protein sequence ID" value="SVC75897.1"/>
    <property type="molecule type" value="Genomic_DNA"/>
</dbReference>
<evidence type="ECO:0008006" key="2">
    <source>
        <dbReference type="Google" id="ProtNLM"/>
    </source>
</evidence>
<accession>A0A382PSP9</accession>
<proteinExistence type="predicted"/>
<evidence type="ECO:0000313" key="1">
    <source>
        <dbReference type="EMBL" id="SVC75897.1"/>
    </source>
</evidence>
<dbReference type="SUPFAM" id="SSF48452">
    <property type="entry name" value="TPR-like"/>
    <property type="match status" value="1"/>
</dbReference>
<dbReference type="InterPro" id="IPR011990">
    <property type="entry name" value="TPR-like_helical_dom_sf"/>
</dbReference>
<dbReference type="AlphaFoldDB" id="A0A382PSP9"/>
<reference evidence="1" key="1">
    <citation type="submission" date="2018-05" db="EMBL/GenBank/DDBJ databases">
        <authorList>
            <person name="Lanie J.A."/>
            <person name="Ng W.-L."/>
            <person name="Kazmierczak K.M."/>
            <person name="Andrzejewski T.M."/>
            <person name="Davidsen T.M."/>
            <person name="Wayne K.J."/>
            <person name="Tettelin H."/>
            <person name="Glass J.I."/>
            <person name="Rusch D."/>
            <person name="Podicherti R."/>
            <person name="Tsui H.-C.T."/>
            <person name="Winkler M.E."/>
        </authorList>
    </citation>
    <scope>NUCLEOTIDE SEQUENCE</scope>
</reference>
<name>A0A382PSP9_9ZZZZ</name>
<gene>
    <name evidence="1" type="ORF">METZ01_LOCUS328751</name>
</gene>
<organism evidence="1">
    <name type="scientific">marine metagenome</name>
    <dbReference type="NCBI Taxonomy" id="408172"/>
    <lineage>
        <taxon>unclassified sequences</taxon>
        <taxon>metagenomes</taxon>
        <taxon>ecological metagenomes</taxon>
    </lineage>
</organism>
<protein>
    <recommendedName>
        <fullName evidence="2">Tetratricopeptide repeat-like domain-containing protein</fullName>
    </recommendedName>
</protein>
<sequence>MRTSILGILAIFALIAGVSTVVKANSTPDSARSELQLELGDLLFSDERYWEALVAYDLAKVGARPVQLLRASTGLLRSLLKVAEFNRAYREALFLGDLDSSDPDLEALRADAFWASGLFEEAEVKYRDVLTVEPSHAAAHHGFGR</sequence>